<dbReference type="GeneID" id="30059665"/>
<proteinExistence type="predicted"/>
<gene>
    <name evidence="1" type="ORF">FVEG_01361</name>
</gene>
<name>W7LEU2_GIBM7</name>
<feature type="non-terminal residue" evidence="1">
    <location>
        <position position="1"/>
    </location>
</feature>
<feature type="non-terminal residue" evidence="1">
    <location>
        <position position="134"/>
    </location>
</feature>
<reference evidence="1 2" key="1">
    <citation type="journal article" date="2010" name="Nature">
        <title>Comparative genomics reveals mobile pathogenicity chromosomes in Fusarium.</title>
        <authorList>
            <person name="Ma L.J."/>
            <person name="van der Does H.C."/>
            <person name="Borkovich K.A."/>
            <person name="Coleman J.J."/>
            <person name="Daboussi M.J."/>
            <person name="Di Pietro A."/>
            <person name="Dufresne M."/>
            <person name="Freitag M."/>
            <person name="Grabherr M."/>
            <person name="Henrissat B."/>
            <person name="Houterman P.M."/>
            <person name="Kang S."/>
            <person name="Shim W.B."/>
            <person name="Woloshuk C."/>
            <person name="Xie X."/>
            <person name="Xu J.R."/>
            <person name="Antoniw J."/>
            <person name="Baker S.E."/>
            <person name="Bluhm B.H."/>
            <person name="Breakspear A."/>
            <person name="Brown D.W."/>
            <person name="Butchko R.A."/>
            <person name="Chapman S."/>
            <person name="Coulson R."/>
            <person name="Coutinho P.M."/>
            <person name="Danchin E.G."/>
            <person name="Diener A."/>
            <person name="Gale L.R."/>
            <person name="Gardiner D.M."/>
            <person name="Goff S."/>
            <person name="Hammond-Kosack K.E."/>
            <person name="Hilburn K."/>
            <person name="Hua-Van A."/>
            <person name="Jonkers W."/>
            <person name="Kazan K."/>
            <person name="Kodira C.D."/>
            <person name="Koehrsen M."/>
            <person name="Kumar L."/>
            <person name="Lee Y.H."/>
            <person name="Li L."/>
            <person name="Manners J.M."/>
            <person name="Miranda-Saavedra D."/>
            <person name="Mukherjee M."/>
            <person name="Park G."/>
            <person name="Park J."/>
            <person name="Park S.Y."/>
            <person name="Proctor R.H."/>
            <person name="Regev A."/>
            <person name="Ruiz-Roldan M.C."/>
            <person name="Sain D."/>
            <person name="Sakthikumar S."/>
            <person name="Sykes S."/>
            <person name="Schwartz D.C."/>
            <person name="Turgeon B.G."/>
            <person name="Wapinski I."/>
            <person name="Yoder O."/>
            <person name="Young S."/>
            <person name="Zeng Q."/>
            <person name="Zhou S."/>
            <person name="Galagan J."/>
            <person name="Cuomo C.A."/>
            <person name="Kistler H.C."/>
            <person name="Rep M."/>
        </authorList>
    </citation>
    <scope>NUCLEOTIDE SEQUENCE [LARGE SCALE GENOMIC DNA]</scope>
    <source>
        <strain evidence="2">M3125 / FGSC 7600</strain>
    </source>
</reference>
<keyword evidence="2" id="KW-1185">Reference proteome</keyword>
<dbReference type="VEuPathDB" id="FungiDB:FVEG_01361"/>
<dbReference type="RefSeq" id="XP_018744179.1">
    <property type="nucleotide sequence ID" value="XM_018888296.1"/>
</dbReference>
<accession>W7LEU2</accession>
<dbReference type="EMBL" id="DS022242">
    <property type="protein sequence ID" value="EWG37988.1"/>
    <property type="molecule type" value="Genomic_DNA"/>
</dbReference>
<evidence type="ECO:0000313" key="2">
    <source>
        <dbReference type="Proteomes" id="UP000009096"/>
    </source>
</evidence>
<evidence type="ECO:0000313" key="1">
    <source>
        <dbReference type="EMBL" id="EWG37988.1"/>
    </source>
</evidence>
<dbReference type="KEGG" id="fvr:FVEG_01361"/>
<dbReference type="Proteomes" id="UP000009096">
    <property type="component" value="Chromosome 1"/>
</dbReference>
<dbReference type="EMBL" id="CM000578">
    <property type="protein sequence ID" value="EWG37988.1"/>
    <property type="molecule type" value="Genomic_DNA"/>
</dbReference>
<protein>
    <submittedName>
        <fullName evidence="1">Uncharacterized protein</fullName>
    </submittedName>
</protein>
<dbReference type="AlphaFoldDB" id="W7LEU2"/>
<sequence>VQATIAKGTYPELQVREKDGGSYLRYTSSLYLSSNQDHHSQPFLTFSVVAQNVVLWQFSLRLYSTHQRRRCPFRRSISRAHQSLSRFLRPCVRHWARCQRQSQDHQSHRECPNHHEEYVQCTNSQPRKHNELLL</sequence>
<organism evidence="1 2">
    <name type="scientific">Gibberella moniliformis (strain M3125 / FGSC 7600)</name>
    <name type="common">Maize ear and stalk rot fungus</name>
    <name type="synonym">Fusarium verticillioides</name>
    <dbReference type="NCBI Taxonomy" id="334819"/>
    <lineage>
        <taxon>Eukaryota</taxon>
        <taxon>Fungi</taxon>
        <taxon>Dikarya</taxon>
        <taxon>Ascomycota</taxon>
        <taxon>Pezizomycotina</taxon>
        <taxon>Sordariomycetes</taxon>
        <taxon>Hypocreomycetidae</taxon>
        <taxon>Hypocreales</taxon>
        <taxon>Nectriaceae</taxon>
        <taxon>Fusarium</taxon>
        <taxon>Fusarium fujikuroi species complex</taxon>
    </lineage>
</organism>